<keyword evidence="2" id="KW-0812">Transmembrane</keyword>
<evidence type="ECO:0000256" key="2">
    <source>
        <dbReference type="ARBA" id="ARBA00022692"/>
    </source>
</evidence>
<feature type="compositionally biased region" description="Polar residues" evidence="6">
    <location>
        <begin position="197"/>
        <end position="215"/>
    </location>
</feature>
<dbReference type="PANTHER" id="PTHR31422:SF0">
    <property type="entry name" value="MYOSIN-BINDING PROTEIN 7"/>
    <property type="match status" value="1"/>
</dbReference>
<keyword evidence="5" id="KW-0175">Coiled coil</keyword>
<feature type="coiled-coil region" evidence="5">
    <location>
        <begin position="419"/>
        <end position="446"/>
    </location>
</feature>
<accession>A0AA41RWZ2</accession>
<dbReference type="InterPro" id="IPR007656">
    <property type="entry name" value="GTD-bd"/>
</dbReference>
<dbReference type="Pfam" id="PF04576">
    <property type="entry name" value="Zein-binding"/>
    <property type="match status" value="1"/>
</dbReference>
<sequence length="537" mass="62272">MASDSLSFPSNSWAKCCSCSCSCNTEMLTWKRSVKRKYEQIEGFTINFPTDSLDYFARVEIENECAALRETVNSQQKTIQELYIELDEERNASSSAANEAMSMILRLQREKAEIDMEARQFKRFAEEKMAHDQQELAELDDLLYKQEEAIKAVTYEVQVYKHRMLSYGLTEAEIEGEKCDYSPNQEQNEEPIEDQNQDQNQKVVEKSNYSQSHDQNTVENYEAEYEFPPYDYPPLKCSLYDAQSNHGSDVTDIEKYPFGETPRSIREMQDLDYRMNQLERNPSRNHMDGDYPPSRNTLEKSILGQSPRRSRHVRRYSVDSCGSFLGSIKEDSKLEKATPSFKKMSNLSRPEEYSNLRKVDNASDFGDEMSDRVYTVDSVHHGAHYKSFRESKPAIGICEDYVTTPRESLYGADMGDSDIKKLYMRLQALEADRESLKQAIISMRTDKAQLILLREIAHNLCKKLPERRLSMKKSNMAGKLTFGSAMKCVTSFISWRKKARRSKYMFGKSASNVGLLYLLEKESMKPRRCLRKLKREL</sequence>
<evidence type="ECO:0000313" key="8">
    <source>
        <dbReference type="EMBL" id="MCL7028329.1"/>
    </source>
</evidence>
<feature type="compositionally biased region" description="Acidic residues" evidence="6">
    <location>
        <begin position="187"/>
        <end position="196"/>
    </location>
</feature>
<evidence type="ECO:0000256" key="3">
    <source>
        <dbReference type="ARBA" id="ARBA00022989"/>
    </source>
</evidence>
<organism evidence="8 9">
    <name type="scientific">Papaver nudicaule</name>
    <name type="common">Iceland poppy</name>
    <dbReference type="NCBI Taxonomy" id="74823"/>
    <lineage>
        <taxon>Eukaryota</taxon>
        <taxon>Viridiplantae</taxon>
        <taxon>Streptophyta</taxon>
        <taxon>Embryophyta</taxon>
        <taxon>Tracheophyta</taxon>
        <taxon>Spermatophyta</taxon>
        <taxon>Magnoliopsida</taxon>
        <taxon>Ranunculales</taxon>
        <taxon>Papaveraceae</taxon>
        <taxon>Papaveroideae</taxon>
        <taxon>Papaver</taxon>
    </lineage>
</organism>
<evidence type="ECO:0000256" key="6">
    <source>
        <dbReference type="SAM" id="MobiDB-lite"/>
    </source>
</evidence>
<feature type="domain" description="GTD-binding" evidence="7">
    <location>
        <begin position="63"/>
        <end position="161"/>
    </location>
</feature>
<evidence type="ECO:0000256" key="4">
    <source>
        <dbReference type="ARBA" id="ARBA00023136"/>
    </source>
</evidence>
<dbReference type="GO" id="GO:0016020">
    <property type="term" value="C:membrane"/>
    <property type="evidence" value="ECO:0007669"/>
    <property type="project" value="UniProtKB-SubCell"/>
</dbReference>
<dbReference type="PROSITE" id="PS51775">
    <property type="entry name" value="GTD_BINDING"/>
    <property type="match status" value="1"/>
</dbReference>
<evidence type="ECO:0000256" key="1">
    <source>
        <dbReference type="ARBA" id="ARBA00004370"/>
    </source>
</evidence>
<dbReference type="EMBL" id="JAJJMA010078157">
    <property type="protein sequence ID" value="MCL7028329.1"/>
    <property type="molecule type" value="Genomic_DNA"/>
</dbReference>
<evidence type="ECO:0000313" key="9">
    <source>
        <dbReference type="Proteomes" id="UP001177140"/>
    </source>
</evidence>
<comment type="subcellular location">
    <subcellularLocation>
        <location evidence="1">Membrane</location>
    </subcellularLocation>
</comment>
<proteinExistence type="predicted"/>
<protein>
    <recommendedName>
        <fullName evidence="7">GTD-binding domain-containing protein</fullName>
    </recommendedName>
</protein>
<dbReference type="AlphaFoldDB" id="A0AA41RWZ2"/>
<dbReference type="GO" id="GO:0080115">
    <property type="term" value="F:myosin XI tail binding"/>
    <property type="evidence" value="ECO:0007669"/>
    <property type="project" value="UniProtKB-ARBA"/>
</dbReference>
<dbReference type="PANTHER" id="PTHR31422">
    <property type="entry name" value="BNAANNG28530D PROTEIN"/>
    <property type="match status" value="1"/>
</dbReference>
<feature type="coiled-coil region" evidence="5">
    <location>
        <begin position="58"/>
        <end position="142"/>
    </location>
</feature>
<keyword evidence="9" id="KW-1185">Reference proteome</keyword>
<evidence type="ECO:0000259" key="7">
    <source>
        <dbReference type="PROSITE" id="PS51775"/>
    </source>
</evidence>
<comment type="caution">
    <text evidence="8">The sequence shown here is derived from an EMBL/GenBank/DDBJ whole genome shotgun (WGS) entry which is preliminary data.</text>
</comment>
<evidence type="ECO:0000256" key="5">
    <source>
        <dbReference type="SAM" id="Coils"/>
    </source>
</evidence>
<gene>
    <name evidence="8" type="ORF">MKW94_018664</name>
</gene>
<reference evidence="8" key="1">
    <citation type="submission" date="2022-03" db="EMBL/GenBank/DDBJ databases">
        <title>A functionally conserved STORR gene fusion in Papaver species that diverged 16.8 million years ago.</title>
        <authorList>
            <person name="Catania T."/>
        </authorList>
    </citation>
    <scope>NUCLEOTIDE SEQUENCE</scope>
    <source>
        <strain evidence="8">S-191538</strain>
    </source>
</reference>
<name>A0AA41RWZ2_PAPNU</name>
<feature type="region of interest" description="Disordered" evidence="6">
    <location>
        <begin position="181"/>
        <end position="215"/>
    </location>
</feature>
<keyword evidence="4" id="KW-0472">Membrane</keyword>
<keyword evidence="3" id="KW-1133">Transmembrane helix</keyword>
<dbReference type="Proteomes" id="UP001177140">
    <property type="component" value="Unassembled WGS sequence"/>
</dbReference>